<dbReference type="KEGG" id="mhib:MHIB_23800"/>
<dbReference type="PANTHER" id="PTHR24321">
    <property type="entry name" value="DEHYDROGENASES, SHORT CHAIN"/>
    <property type="match status" value="1"/>
</dbReference>
<dbReference type="Gene3D" id="3.40.50.720">
    <property type="entry name" value="NAD(P)-binding Rossmann-like Domain"/>
    <property type="match status" value="1"/>
</dbReference>
<dbReference type="InterPro" id="IPR002347">
    <property type="entry name" value="SDR_fam"/>
</dbReference>
<evidence type="ECO:0000313" key="4">
    <source>
        <dbReference type="Proteomes" id="UP000467260"/>
    </source>
</evidence>
<dbReference type="PRINTS" id="PR00081">
    <property type="entry name" value="GDHRDH"/>
</dbReference>
<dbReference type="PRINTS" id="PR00080">
    <property type="entry name" value="SDRFAMILY"/>
</dbReference>
<evidence type="ECO:0000256" key="1">
    <source>
        <dbReference type="ARBA" id="ARBA00006484"/>
    </source>
</evidence>
<dbReference type="SUPFAM" id="SSF51735">
    <property type="entry name" value="NAD(P)-binding Rossmann-fold domains"/>
    <property type="match status" value="1"/>
</dbReference>
<evidence type="ECO:0000313" key="3">
    <source>
        <dbReference type="EMBL" id="BBZ23962.1"/>
    </source>
</evidence>
<dbReference type="AlphaFoldDB" id="A0A7I7X395"/>
<comment type="similarity">
    <text evidence="1">Belongs to the short-chain dehydrogenases/reductases (SDR) family.</text>
</comment>
<dbReference type="InterPro" id="IPR020904">
    <property type="entry name" value="Sc_DH/Rdtase_CS"/>
</dbReference>
<dbReference type="Pfam" id="PF13561">
    <property type="entry name" value="adh_short_C2"/>
    <property type="match status" value="1"/>
</dbReference>
<keyword evidence="4" id="KW-1185">Reference proteome</keyword>
<dbReference type="FunFam" id="3.40.50.720:FF:000084">
    <property type="entry name" value="Short-chain dehydrogenase reductase"/>
    <property type="match status" value="1"/>
</dbReference>
<accession>A0A7I7X395</accession>
<dbReference type="CDD" id="cd05233">
    <property type="entry name" value="SDR_c"/>
    <property type="match status" value="1"/>
</dbReference>
<dbReference type="OrthoDB" id="5173603at2"/>
<organism evidence="3 4">
    <name type="scientific">Mycolicibacter hiberniae</name>
    <dbReference type="NCBI Taxonomy" id="29314"/>
    <lineage>
        <taxon>Bacteria</taxon>
        <taxon>Bacillati</taxon>
        <taxon>Actinomycetota</taxon>
        <taxon>Actinomycetes</taxon>
        <taxon>Mycobacteriales</taxon>
        <taxon>Mycobacteriaceae</taxon>
        <taxon>Mycolicibacter</taxon>
    </lineage>
</organism>
<dbReference type="Proteomes" id="UP000467260">
    <property type="component" value="Chromosome"/>
</dbReference>
<evidence type="ECO:0000256" key="2">
    <source>
        <dbReference type="ARBA" id="ARBA00023002"/>
    </source>
</evidence>
<dbReference type="PANTHER" id="PTHR24321:SF8">
    <property type="entry name" value="ESTRADIOL 17-BETA-DEHYDROGENASE 8-RELATED"/>
    <property type="match status" value="1"/>
</dbReference>
<keyword evidence="2" id="KW-0560">Oxidoreductase</keyword>
<gene>
    <name evidence="3" type="ORF">MHIB_23800</name>
</gene>
<protein>
    <submittedName>
        <fullName evidence="3">Putative short chain dehydrogenase/reductase</fullName>
    </submittedName>
</protein>
<dbReference type="GO" id="GO:0016491">
    <property type="term" value="F:oxidoreductase activity"/>
    <property type="evidence" value="ECO:0007669"/>
    <property type="project" value="UniProtKB-KW"/>
</dbReference>
<dbReference type="EMBL" id="AP022609">
    <property type="protein sequence ID" value="BBZ23962.1"/>
    <property type="molecule type" value="Genomic_DNA"/>
</dbReference>
<reference evidence="3 4" key="1">
    <citation type="journal article" date="2019" name="Emerg. Microbes Infect.">
        <title>Comprehensive subspecies identification of 175 nontuberculous mycobacteria species based on 7547 genomic profiles.</title>
        <authorList>
            <person name="Matsumoto Y."/>
            <person name="Kinjo T."/>
            <person name="Motooka D."/>
            <person name="Nabeya D."/>
            <person name="Jung N."/>
            <person name="Uechi K."/>
            <person name="Horii T."/>
            <person name="Iida T."/>
            <person name="Fujita J."/>
            <person name="Nakamura S."/>
        </authorList>
    </citation>
    <scope>NUCLEOTIDE SEQUENCE [LARGE SCALE GENOMIC DNA]</scope>
    <source>
        <strain evidence="3 4">JCM 13571</strain>
    </source>
</reference>
<proteinExistence type="inferred from homology"/>
<dbReference type="RefSeq" id="WP_085134225.1">
    <property type="nucleotide sequence ID" value="NZ_AP022609.1"/>
</dbReference>
<dbReference type="InterPro" id="IPR036291">
    <property type="entry name" value="NAD(P)-bd_dom_sf"/>
</dbReference>
<name>A0A7I7X395_9MYCO</name>
<dbReference type="PROSITE" id="PS00061">
    <property type="entry name" value="ADH_SHORT"/>
    <property type="match status" value="1"/>
</dbReference>
<sequence length="265" mass="27217">MPNLAGKVAVVTGAARGTGRAHCEQLAEAGADIIAIDRSSAVDDLSIMATVLADKDRRCFTAIADVRDLCSLSAAVGAGVTALGALDIVIANAGVHAPGAPVWELPGEVWQDALDINLTGVWHTVKAAAPHLRPGASVVIINSTSGIRGPGDTAHYTASKHAAVGLARTLANELGPRGIRVNTVHPGAVATAMVRNEATYRGLCPDLDSPTEADAIKVLAARNLLGVPWVQPYDVANASVFLASDDARYITGAQLVVDAGLTQKT</sequence>